<dbReference type="EMBL" id="UHEF01000001">
    <property type="protein sequence ID" value="SUM88842.1"/>
    <property type="molecule type" value="Genomic_DNA"/>
</dbReference>
<reference evidence="1 4" key="3">
    <citation type="submission" date="2020-11" db="EMBL/GenBank/DDBJ databases">
        <authorList>
            <consortium name="Pathogen Informatics"/>
        </authorList>
    </citation>
    <scope>NUCLEOTIDE SEQUENCE [LARGE SCALE GENOMIC DNA]</scope>
    <source>
        <strain evidence="1 4">NCTC12218</strain>
    </source>
</reference>
<protein>
    <submittedName>
        <fullName evidence="3">Cytosolic protein</fullName>
    </submittedName>
    <submittedName>
        <fullName evidence="2">DUF309 domain-containing protein</fullName>
    </submittedName>
</protein>
<dbReference type="InterPro" id="IPR023203">
    <property type="entry name" value="TTHA0068_sf"/>
</dbReference>
<dbReference type="SUPFAM" id="SSF140663">
    <property type="entry name" value="TTHA0068-like"/>
    <property type="match status" value="1"/>
</dbReference>
<dbReference type="Gene3D" id="1.10.3450.10">
    <property type="entry name" value="TTHA0068-like"/>
    <property type="match status" value="1"/>
</dbReference>
<organism evidence="3">
    <name type="scientific">Staphylococcus schleiferi</name>
    <dbReference type="NCBI Taxonomy" id="1295"/>
    <lineage>
        <taxon>Bacteria</taxon>
        <taxon>Bacillati</taxon>
        <taxon>Bacillota</taxon>
        <taxon>Bacilli</taxon>
        <taxon>Bacillales</taxon>
        <taxon>Staphylococcaceae</taxon>
        <taxon>Staphylococcus</taxon>
    </lineage>
</organism>
<dbReference type="AlphaFoldDB" id="A0A7Z7QPT1"/>
<proteinExistence type="predicted"/>
<dbReference type="PANTHER" id="PTHR34796:SF1">
    <property type="entry name" value="EXPRESSED PROTEIN"/>
    <property type="match status" value="1"/>
</dbReference>
<evidence type="ECO:0000313" key="5">
    <source>
        <dbReference type="Proteomes" id="UP000572988"/>
    </source>
</evidence>
<name>A0A7Z7QPT1_STASC</name>
<evidence type="ECO:0000313" key="4">
    <source>
        <dbReference type="Proteomes" id="UP000264146"/>
    </source>
</evidence>
<accession>A0A7Z7QPT1</accession>
<reference evidence="3" key="2">
    <citation type="submission" date="2018-06" db="EMBL/GenBank/DDBJ databases">
        <authorList>
            <consortium name="Pathogen Informatics"/>
            <person name="Doyle S."/>
        </authorList>
    </citation>
    <scope>NUCLEOTIDE SEQUENCE [LARGE SCALE GENOMIC DNA]</scope>
    <source>
        <strain evidence="3">NCTC12218</strain>
    </source>
</reference>
<gene>
    <name evidence="2" type="ORF">C1O36_04090</name>
    <name evidence="3" type="ORF">NCTC12218_01363</name>
</gene>
<evidence type="ECO:0000313" key="3">
    <source>
        <dbReference type="EMBL" id="SUM88842.1"/>
    </source>
</evidence>
<dbReference type="Proteomes" id="UP000572988">
    <property type="component" value="Unassembled WGS sequence"/>
</dbReference>
<sequence length="169" mass="20081">MKESDLVHFYYQFHYEQHYFLCHDILEEAWKLQSEFTKQDAVVSLILLATGCYHYRRGNYKGAHKTFNKAYQIIQSYKPNELVYLGLNIAEYKEVLKHLISATSLEIPFSPIQLPLTEEMEQQIESEFPNYCVTKHVVSTPYILHHHQLRDRTEVIAARHHALTQRKKE</sequence>
<dbReference type="Proteomes" id="UP000264146">
    <property type="component" value="Chromosome"/>
</dbReference>
<evidence type="ECO:0000313" key="1">
    <source>
        <dbReference type="EMBL" id="CAD7359705.1"/>
    </source>
</evidence>
<evidence type="ECO:0000313" key="2">
    <source>
        <dbReference type="EMBL" id="NHA33711.1"/>
    </source>
</evidence>
<dbReference type="PANTHER" id="PTHR34796">
    <property type="entry name" value="EXPRESSED PROTEIN"/>
    <property type="match status" value="1"/>
</dbReference>
<dbReference type="InterPro" id="IPR005500">
    <property type="entry name" value="DUF309"/>
</dbReference>
<dbReference type="Pfam" id="PF03745">
    <property type="entry name" value="DUF309"/>
    <property type="match status" value="1"/>
</dbReference>
<dbReference type="EMBL" id="LR962863">
    <property type="protein sequence ID" value="CAD7359705.1"/>
    <property type="molecule type" value="Genomic_DNA"/>
</dbReference>
<dbReference type="RefSeq" id="WP_016425128.1">
    <property type="nucleotide sequence ID" value="NZ_CABKRV010000001.1"/>
</dbReference>
<reference evidence="2 5" key="1">
    <citation type="submission" date="2018-01" db="EMBL/GenBank/DDBJ databases">
        <title>Complete genome sequence of Staphylococcus Scheliferi isolated from human.</title>
        <authorList>
            <person name="Abouelkhair M.A."/>
            <person name="Bemis D.A."/>
            <person name="Kania S.A."/>
        </authorList>
    </citation>
    <scope>NUCLEOTIDE SEQUENCE [LARGE SCALE GENOMIC DNA]</scope>
    <source>
        <strain evidence="2 5">ATCC 43808</strain>
    </source>
</reference>
<keyword evidence="5" id="KW-1185">Reference proteome</keyword>
<dbReference type="EMBL" id="POVK01000009">
    <property type="protein sequence ID" value="NHA33711.1"/>
    <property type="molecule type" value="Genomic_DNA"/>
</dbReference>
<dbReference type="GeneID" id="93790058"/>